<evidence type="ECO:0000313" key="3">
    <source>
        <dbReference type="Proteomes" id="UP001291653"/>
    </source>
</evidence>
<sequence length="168" mass="17767">MEPLTETQIRKSLVNCSKGEANRLRLPTGFPGLDWDDLDFLGWIDPGAPLRAALVAPGEDGPVGVVLRVPAVSSTSAVRSSLCSICFTGHAASGVNLFVAPLAGARGREGDSAGIYICADLACSLYLRGKRQPALRTRRQEESLTTEERSARALGNLAGFLAKVRSTA</sequence>
<dbReference type="Pfam" id="PF16571">
    <property type="entry name" value="FBP_C"/>
    <property type="match status" value="1"/>
</dbReference>
<dbReference type="EMBL" id="BSBI01000009">
    <property type="protein sequence ID" value="GLF97008.1"/>
    <property type="molecule type" value="Genomic_DNA"/>
</dbReference>
<reference evidence="2 3" key="1">
    <citation type="submission" date="2022-10" db="EMBL/GenBank/DDBJ databases">
        <title>Draft genome sequence of Streptomyces sp. YSPA8.</title>
        <authorList>
            <person name="Moriuchi R."/>
            <person name="Dohra H."/>
            <person name="Yamamura H."/>
            <person name="Kodani S."/>
        </authorList>
    </citation>
    <scope>NUCLEOTIDE SEQUENCE [LARGE SCALE GENOMIC DNA]</scope>
    <source>
        <strain evidence="2 3">YSPA8</strain>
    </source>
</reference>
<name>A0ABQ5P328_9ACTN</name>
<protein>
    <submittedName>
        <fullName evidence="2">FBP domain-containing protein</fullName>
    </submittedName>
</protein>
<feature type="domain" description="Elongation factor G-binding protein C-terminal treble-clef zinc-finger" evidence="1">
    <location>
        <begin position="8"/>
        <end position="164"/>
    </location>
</feature>
<keyword evidence="3" id="KW-1185">Reference proteome</keyword>
<gene>
    <name evidence="2" type="ORF">SYYSPA8_21945</name>
</gene>
<dbReference type="Proteomes" id="UP001291653">
    <property type="component" value="Unassembled WGS sequence"/>
</dbReference>
<evidence type="ECO:0000313" key="2">
    <source>
        <dbReference type="EMBL" id="GLF97008.1"/>
    </source>
</evidence>
<comment type="caution">
    <text evidence="2">The sequence shown here is derived from an EMBL/GenBank/DDBJ whole genome shotgun (WGS) entry which is preliminary data.</text>
</comment>
<organism evidence="2 3">
    <name type="scientific">Streptomyces yaizuensis</name>
    <dbReference type="NCBI Taxonomy" id="2989713"/>
    <lineage>
        <taxon>Bacteria</taxon>
        <taxon>Bacillati</taxon>
        <taxon>Actinomycetota</taxon>
        <taxon>Actinomycetes</taxon>
        <taxon>Kitasatosporales</taxon>
        <taxon>Streptomycetaceae</taxon>
        <taxon>Streptomyces</taxon>
    </lineage>
</organism>
<accession>A0ABQ5P328</accession>
<evidence type="ECO:0000259" key="1">
    <source>
        <dbReference type="Pfam" id="PF16571"/>
    </source>
</evidence>
<proteinExistence type="predicted"/>
<dbReference type="RefSeq" id="WP_323449014.1">
    <property type="nucleotide sequence ID" value="NZ_BSBI01000009.1"/>
</dbReference>
<dbReference type="InterPro" id="IPR032330">
    <property type="entry name" value="EF-G-binding_C"/>
</dbReference>